<protein>
    <recommendedName>
        <fullName evidence="9">Wax synthase domain-containing protein</fullName>
    </recommendedName>
</protein>
<dbReference type="PANTHER" id="PTHR31595:SF57">
    <property type="entry name" value="OS04G0481900 PROTEIN"/>
    <property type="match status" value="1"/>
</dbReference>
<comment type="pathway">
    <text evidence="2">Secondary metabolite biosynthesis.</text>
</comment>
<feature type="transmembrane region" description="Helical" evidence="8">
    <location>
        <begin position="46"/>
        <end position="71"/>
    </location>
</feature>
<evidence type="ECO:0000256" key="2">
    <source>
        <dbReference type="ARBA" id="ARBA00005179"/>
    </source>
</evidence>
<keyword evidence="11" id="KW-1185">Reference proteome</keyword>
<reference evidence="11" key="1">
    <citation type="journal article" date="2017" name="Genome Biol.">
        <title>Comparative genomics reveals high biological diversity and specific adaptations in the industrially and medically important fungal genus Aspergillus.</title>
        <authorList>
            <person name="de Vries R.P."/>
            <person name="Riley R."/>
            <person name="Wiebenga A."/>
            <person name="Aguilar-Osorio G."/>
            <person name="Amillis S."/>
            <person name="Uchima C.A."/>
            <person name="Anderluh G."/>
            <person name="Asadollahi M."/>
            <person name="Askin M."/>
            <person name="Barry K."/>
            <person name="Battaglia E."/>
            <person name="Bayram O."/>
            <person name="Benocci T."/>
            <person name="Braus-Stromeyer S.A."/>
            <person name="Caldana C."/>
            <person name="Canovas D."/>
            <person name="Cerqueira G.C."/>
            <person name="Chen F."/>
            <person name="Chen W."/>
            <person name="Choi C."/>
            <person name="Clum A."/>
            <person name="Dos Santos R.A."/>
            <person name="Damasio A.R."/>
            <person name="Diallinas G."/>
            <person name="Emri T."/>
            <person name="Fekete E."/>
            <person name="Flipphi M."/>
            <person name="Freyberg S."/>
            <person name="Gallo A."/>
            <person name="Gournas C."/>
            <person name="Habgood R."/>
            <person name="Hainaut M."/>
            <person name="Harispe M.L."/>
            <person name="Henrissat B."/>
            <person name="Hilden K.S."/>
            <person name="Hope R."/>
            <person name="Hossain A."/>
            <person name="Karabika E."/>
            <person name="Karaffa L."/>
            <person name="Karanyi Z."/>
            <person name="Krasevec N."/>
            <person name="Kuo A."/>
            <person name="Kusch H."/>
            <person name="LaButti K."/>
            <person name="Lagendijk E.L."/>
            <person name="Lapidus A."/>
            <person name="Levasseur A."/>
            <person name="Lindquist E."/>
            <person name="Lipzen A."/>
            <person name="Logrieco A.F."/>
            <person name="MacCabe A."/>
            <person name="Maekelae M.R."/>
            <person name="Malavazi I."/>
            <person name="Melin P."/>
            <person name="Meyer V."/>
            <person name="Mielnichuk N."/>
            <person name="Miskei M."/>
            <person name="Molnar A.P."/>
            <person name="Mule G."/>
            <person name="Ngan C.Y."/>
            <person name="Orejas M."/>
            <person name="Orosz E."/>
            <person name="Ouedraogo J.P."/>
            <person name="Overkamp K.M."/>
            <person name="Park H.-S."/>
            <person name="Perrone G."/>
            <person name="Piumi F."/>
            <person name="Punt P.J."/>
            <person name="Ram A.F."/>
            <person name="Ramon A."/>
            <person name="Rauscher S."/>
            <person name="Record E."/>
            <person name="Riano-Pachon D.M."/>
            <person name="Robert V."/>
            <person name="Roehrig J."/>
            <person name="Ruller R."/>
            <person name="Salamov A."/>
            <person name="Salih N.S."/>
            <person name="Samson R.A."/>
            <person name="Sandor E."/>
            <person name="Sanguinetti M."/>
            <person name="Schuetze T."/>
            <person name="Sepcic K."/>
            <person name="Shelest E."/>
            <person name="Sherlock G."/>
            <person name="Sophianopoulou V."/>
            <person name="Squina F.M."/>
            <person name="Sun H."/>
            <person name="Susca A."/>
            <person name="Todd R.B."/>
            <person name="Tsang A."/>
            <person name="Unkles S.E."/>
            <person name="van de Wiele N."/>
            <person name="van Rossen-Uffink D."/>
            <person name="Oliveira J.V."/>
            <person name="Vesth T.C."/>
            <person name="Visser J."/>
            <person name="Yu J.-H."/>
            <person name="Zhou M."/>
            <person name="Andersen M.R."/>
            <person name="Archer D.B."/>
            <person name="Baker S.E."/>
            <person name="Benoit I."/>
            <person name="Brakhage A.A."/>
            <person name="Braus G.H."/>
            <person name="Fischer R."/>
            <person name="Frisvad J.C."/>
            <person name="Goldman G.H."/>
            <person name="Houbraken J."/>
            <person name="Oakley B."/>
            <person name="Pocsi I."/>
            <person name="Scazzocchio C."/>
            <person name="Seiboth B."/>
            <person name="vanKuyk P.A."/>
            <person name="Wortman J."/>
            <person name="Dyer P.S."/>
            <person name="Grigoriev I.V."/>
        </authorList>
    </citation>
    <scope>NUCLEOTIDE SEQUENCE [LARGE SCALE GENOMIC DNA]</scope>
    <source>
        <strain evidence="11">CBS 583.65</strain>
    </source>
</reference>
<keyword evidence="6 8" id="KW-1133">Transmembrane helix</keyword>
<feature type="domain" description="Wax synthase" evidence="9">
    <location>
        <begin position="317"/>
        <end position="390"/>
    </location>
</feature>
<dbReference type="EMBL" id="KV878139">
    <property type="protein sequence ID" value="OJJ08418.1"/>
    <property type="molecule type" value="Genomic_DNA"/>
</dbReference>
<dbReference type="OrthoDB" id="1077582at2759"/>
<evidence type="ECO:0000256" key="3">
    <source>
        <dbReference type="ARBA" id="ARBA00007282"/>
    </source>
</evidence>
<dbReference type="Pfam" id="PF13813">
    <property type="entry name" value="MBOAT_2"/>
    <property type="match status" value="1"/>
</dbReference>
<evidence type="ECO:0000256" key="5">
    <source>
        <dbReference type="ARBA" id="ARBA00022692"/>
    </source>
</evidence>
<feature type="transmembrane region" description="Helical" evidence="8">
    <location>
        <begin position="354"/>
        <end position="375"/>
    </location>
</feature>
<evidence type="ECO:0000256" key="4">
    <source>
        <dbReference type="ARBA" id="ARBA00022679"/>
    </source>
</evidence>
<evidence type="ECO:0000256" key="7">
    <source>
        <dbReference type="ARBA" id="ARBA00023136"/>
    </source>
</evidence>
<gene>
    <name evidence="10" type="ORF">ASPVEDRAFT_203928</name>
</gene>
<evidence type="ECO:0000313" key="10">
    <source>
        <dbReference type="EMBL" id="OJJ08418.1"/>
    </source>
</evidence>
<evidence type="ECO:0000256" key="1">
    <source>
        <dbReference type="ARBA" id="ARBA00004141"/>
    </source>
</evidence>
<feature type="transmembrane region" description="Helical" evidence="8">
    <location>
        <begin position="381"/>
        <end position="402"/>
    </location>
</feature>
<dbReference type="VEuPathDB" id="FungiDB:ASPVEDRAFT_203928"/>
<keyword evidence="4" id="KW-0808">Transferase</keyword>
<sequence>MSTILLVGVFLFADEKIPLSSALKNALYFSTIASSVVTSILYPPSSLTIVVYANAFFSIAFALRAVELLVVNQPCQLKRLQRIHAGSTSPPVYIWRPMPPVLSFARLVYVCDLLLNPRGIGWAHGSRKYLPRLEELNVRPATENENGFFLEKREHLENPKFILKDPTENRVMFLARETLKLIIAYVVYDTYRTFFGRNYTQFCAGFHFLLNSSKLHHVVIQYLGLEIRTSPETSVKFVHRFLLPPACWAACWAFIDGIRATVALFSVGGLYIVSPSLAADTWMYPDVFGSLRDLFRFRLKGNHTLQRGYQKKTQALTTRIDIWGKLWHDLCRRALISSSTAVVPLQIPLALRRALIGVFSFIISGFVHAAGTYAVNRDAHAVFMMIVFFILLPICIVVQELVSRHVLERYIPNWWIARALFRVLDAAFVLLWGYHTAPWFFRYSMIPESLASIPIPETWSIW</sequence>
<dbReference type="InterPro" id="IPR044851">
    <property type="entry name" value="Wax_synthase"/>
</dbReference>
<dbReference type="PANTHER" id="PTHR31595">
    <property type="entry name" value="LONG-CHAIN-ALCOHOL O-FATTY-ACYLTRANSFERASE 3-RELATED"/>
    <property type="match status" value="1"/>
</dbReference>
<dbReference type="InterPro" id="IPR032805">
    <property type="entry name" value="Wax_synthase_dom"/>
</dbReference>
<evidence type="ECO:0000256" key="8">
    <source>
        <dbReference type="SAM" id="Phobius"/>
    </source>
</evidence>
<dbReference type="GO" id="GO:0016020">
    <property type="term" value="C:membrane"/>
    <property type="evidence" value="ECO:0007669"/>
    <property type="project" value="UniProtKB-SubCell"/>
</dbReference>
<dbReference type="GO" id="GO:0008374">
    <property type="term" value="F:O-acyltransferase activity"/>
    <property type="evidence" value="ECO:0007669"/>
    <property type="project" value="InterPro"/>
</dbReference>
<dbReference type="RefSeq" id="XP_040674180.1">
    <property type="nucleotide sequence ID" value="XM_040809413.1"/>
</dbReference>
<dbReference type="STRING" id="1036611.A0A1L9Q412"/>
<organism evidence="10 11">
    <name type="scientific">Aspergillus versicolor CBS 583.65</name>
    <dbReference type="NCBI Taxonomy" id="1036611"/>
    <lineage>
        <taxon>Eukaryota</taxon>
        <taxon>Fungi</taxon>
        <taxon>Dikarya</taxon>
        <taxon>Ascomycota</taxon>
        <taxon>Pezizomycotina</taxon>
        <taxon>Eurotiomycetes</taxon>
        <taxon>Eurotiomycetidae</taxon>
        <taxon>Eurotiales</taxon>
        <taxon>Aspergillaceae</taxon>
        <taxon>Aspergillus</taxon>
        <taxon>Aspergillus subgen. Nidulantes</taxon>
    </lineage>
</organism>
<dbReference type="Proteomes" id="UP000184073">
    <property type="component" value="Unassembled WGS sequence"/>
</dbReference>
<keyword evidence="5 8" id="KW-0812">Transmembrane</keyword>
<comment type="subcellular location">
    <subcellularLocation>
        <location evidence="1">Membrane</location>
        <topology evidence="1">Multi-pass membrane protein</topology>
    </subcellularLocation>
</comment>
<evidence type="ECO:0000313" key="11">
    <source>
        <dbReference type="Proteomes" id="UP000184073"/>
    </source>
</evidence>
<dbReference type="AlphaFoldDB" id="A0A1L9Q412"/>
<feature type="transmembrane region" description="Helical" evidence="8">
    <location>
        <begin position="414"/>
        <end position="435"/>
    </location>
</feature>
<name>A0A1L9Q412_ASPVE</name>
<dbReference type="GO" id="GO:0006629">
    <property type="term" value="P:lipid metabolic process"/>
    <property type="evidence" value="ECO:0007669"/>
    <property type="project" value="InterPro"/>
</dbReference>
<evidence type="ECO:0000259" key="9">
    <source>
        <dbReference type="Pfam" id="PF13813"/>
    </source>
</evidence>
<dbReference type="GeneID" id="63724924"/>
<evidence type="ECO:0000256" key="6">
    <source>
        <dbReference type="ARBA" id="ARBA00022989"/>
    </source>
</evidence>
<proteinExistence type="inferred from homology"/>
<accession>A0A1L9Q412</accession>
<keyword evidence="7 8" id="KW-0472">Membrane</keyword>
<comment type="similarity">
    <text evidence="3">Belongs to the wax synthase family.</text>
</comment>